<dbReference type="PANTHER" id="PTHR11562:SF17">
    <property type="entry name" value="RE54080P-RELATED"/>
    <property type="match status" value="1"/>
</dbReference>
<dbReference type="InterPro" id="IPR027469">
    <property type="entry name" value="Cation_efflux_TMD_sf"/>
</dbReference>
<dbReference type="SUPFAM" id="SSF161111">
    <property type="entry name" value="Cation efflux protein transmembrane domain-like"/>
    <property type="match status" value="1"/>
</dbReference>
<dbReference type="PATRIC" id="fig|504832.7.peg.1978"/>
<dbReference type="Pfam" id="PF01545">
    <property type="entry name" value="Cation_efflux"/>
    <property type="match status" value="1"/>
</dbReference>
<dbReference type="AlphaFoldDB" id="B6JEM6"/>
<evidence type="ECO:0000313" key="9">
    <source>
        <dbReference type="Proteomes" id="UP000007730"/>
    </source>
</evidence>
<evidence type="ECO:0000256" key="5">
    <source>
        <dbReference type="ARBA" id="ARBA00023136"/>
    </source>
</evidence>
<evidence type="ECO:0000256" key="1">
    <source>
        <dbReference type="ARBA" id="ARBA00004141"/>
    </source>
</evidence>
<accession>B6JEM6</accession>
<sequence>MADHCCNDQASACCAPPPLNLPKQHAGQQHRDTCGCSEGVPVFDGMDARYKRVLWIVISINGAMFFTEMIAGRMAQSQALQADALDFLGDTVTYGLSLAVIGASLRARATAALFKGLSLSVMGLWVFGSTIYRTLVVGMPSAEVMGAIAFLALAANLASVLLLMRYKDGDANVRSVWLCSRNDAIGNVAVMGAALGVWGTATAWPDLIVAGLMAGIFLTSSAQILRQAWREYREGGQPSSVAAE</sequence>
<protein>
    <recommendedName>
        <fullName evidence="7">Cation efflux protein transmembrane domain-containing protein</fullName>
    </recommendedName>
</protein>
<feature type="transmembrane region" description="Helical" evidence="6">
    <location>
        <begin position="207"/>
        <end position="225"/>
    </location>
</feature>
<keyword evidence="5 6" id="KW-0472">Membrane</keyword>
<feature type="domain" description="Cation efflux protein transmembrane" evidence="7">
    <location>
        <begin position="54"/>
        <end position="228"/>
    </location>
</feature>
<keyword evidence="2 6" id="KW-0812">Transmembrane</keyword>
<keyword evidence="3" id="KW-0862">Zinc</keyword>
<keyword evidence="3" id="KW-0406">Ion transport</keyword>
<keyword evidence="3" id="KW-0864">Zinc transport</keyword>
<dbReference type="OrthoDB" id="9799649at2"/>
<feature type="transmembrane region" description="Helical" evidence="6">
    <location>
        <begin position="87"/>
        <end position="105"/>
    </location>
</feature>
<dbReference type="STRING" id="504832.OCA5_c18530"/>
<dbReference type="RefSeq" id="WP_012563317.1">
    <property type="nucleotide sequence ID" value="NC_011386.1"/>
</dbReference>
<feature type="transmembrane region" description="Helical" evidence="6">
    <location>
        <begin position="184"/>
        <end position="201"/>
    </location>
</feature>
<dbReference type="InterPro" id="IPR050681">
    <property type="entry name" value="CDF/SLC30A"/>
</dbReference>
<dbReference type="Proteomes" id="UP000007730">
    <property type="component" value="Chromosome"/>
</dbReference>
<evidence type="ECO:0000256" key="6">
    <source>
        <dbReference type="SAM" id="Phobius"/>
    </source>
</evidence>
<keyword evidence="4 6" id="KW-1133">Transmembrane helix</keyword>
<dbReference type="eggNOG" id="COG1230">
    <property type="taxonomic scope" value="Bacteria"/>
</dbReference>
<gene>
    <name evidence="8" type="ordered locus">OCA5_c18530</name>
</gene>
<dbReference type="InterPro" id="IPR058533">
    <property type="entry name" value="Cation_efflux_TM"/>
</dbReference>
<feature type="transmembrane region" description="Helical" evidence="6">
    <location>
        <begin position="144"/>
        <end position="163"/>
    </location>
</feature>
<keyword evidence="3" id="KW-0813">Transport</keyword>
<evidence type="ECO:0000256" key="4">
    <source>
        <dbReference type="ARBA" id="ARBA00022989"/>
    </source>
</evidence>
<proteinExistence type="predicted"/>
<evidence type="ECO:0000313" key="8">
    <source>
        <dbReference type="EMBL" id="AEI06566.1"/>
    </source>
</evidence>
<dbReference type="EMBL" id="CP002826">
    <property type="protein sequence ID" value="AEI06566.1"/>
    <property type="molecule type" value="Genomic_DNA"/>
</dbReference>
<feature type="transmembrane region" description="Helical" evidence="6">
    <location>
        <begin position="53"/>
        <end position="75"/>
    </location>
</feature>
<comment type="subcellular location">
    <subcellularLocation>
        <location evidence="1">Membrane</location>
        <topology evidence="1">Multi-pass membrane protein</topology>
    </subcellularLocation>
</comment>
<keyword evidence="9" id="KW-1185">Reference proteome</keyword>
<reference evidence="8 9" key="1">
    <citation type="journal article" date="2011" name="J. Bacteriol.">
        <title>Complete genome sequences of the chemolithoautotrophic Oligotropha carboxidovorans strains OM4 and OM5.</title>
        <authorList>
            <person name="Volland S."/>
            <person name="Rachinger M."/>
            <person name="Strittmatter A."/>
            <person name="Daniel R."/>
            <person name="Gottschalk G."/>
            <person name="Meyer O."/>
        </authorList>
    </citation>
    <scope>NUCLEOTIDE SEQUENCE [LARGE SCALE GENOMIC DNA]</scope>
    <source>
        <strain evidence="9">ATCC 49405 / DSM 1227 / KCTC 32145 / OM5</strain>
    </source>
</reference>
<evidence type="ECO:0000256" key="2">
    <source>
        <dbReference type="ARBA" id="ARBA00022692"/>
    </source>
</evidence>
<dbReference type="KEGG" id="oca:OCAR_6177"/>
<dbReference type="Gene3D" id="1.20.1510.10">
    <property type="entry name" value="Cation efflux protein transmembrane domain"/>
    <property type="match status" value="1"/>
</dbReference>
<name>B6JEM6_AFIC5</name>
<dbReference type="PANTHER" id="PTHR11562">
    <property type="entry name" value="CATION EFFLUX PROTEIN/ ZINC TRANSPORTER"/>
    <property type="match status" value="1"/>
</dbReference>
<feature type="transmembrane region" description="Helical" evidence="6">
    <location>
        <begin position="112"/>
        <end position="132"/>
    </location>
</feature>
<dbReference type="GO" id="GO:0005385">
    <property type="term" value="F:zinc ion transmembrane transporter activity"/>
    <property type="evidence" value="ECO:0007669"/>
    <property type="project" value="TreeGrafter"/>
</dbReference>
<dbReference type="KEGG" id="ocg:OCA5_c18530"/>
<evidence type="ECO:0000259" key="7">
    <source>
        <dbReference type="Pfam" id="PF01545"/>
    </source>
</evidence>
<organism evidence="8 9">
    <name type="scientific">Afipia carboxidovorans (strain ATCC 49405 / DSM 1227 / KCTC 32145 / OM5)</name>
    <name type="common">Oligotropha carboxidovorans</name>
    <dbReference type="NCBI Taxonomy" id="504832"/>
    <lineage>
        <taxon>Bacteria</taxon>
        <taxon>Pseudomonadati</taxon>
        <taxon>Pseudomonadota</taxon>
        <taxon>Alphaproteobacteria</taxon>
        <taxon>Hyphomicrobiales</taxon>
        <taxon>Nitrobacteraceae</taxon>
        <taxon>Afipia</taxon>
    </lineage>
</organism>
<dbReference type="GO" id="GO:0005886">
    <property type="term" value="C:plasma membrane"/>
    <property type="evidence" value="ECO:0007669"/>
    <property type="project" value="TreeGrafter"/>
</dbReference>
<evidence type="ECO:0000256" key="3">
    <source>
        <dbReference type="ARBA" id="ARBA00022906"/>
    </source>
</evidence>
<dbReference type="HOGENOM" id="CLU_013430_8_0_5"/>